<organism evidence="5 6">
    <name type="scientific">Steinernema glaseri</name>
    <dbReference type="NCBI Taxonomy" id="37863"/>
    <lineage>
        <taxon>Eukaryota</taxon>
        <taxon>Metazoa</taxon>
        <taxon>Ecdysozoa</taxon>
        <taxon>Nematoda</taxon>
        <taxon>Chromadorea</taxon>
        <taxon>Rhabditida</taxon>
        <taxon>Tylenchina</taxon>
        <taxon>Panagrolaimomorpha</taxon>
        <taxon>Strongyloidoidea</taxon>
        <taxon>Steinernematidae</taxon>
        <taxon>Steinernema</taxon>
    </lineage>
</organism>
<protein>
    <submittedName>
        <fullName evidence="6">ANK_REP_REGION domain-containing protein</fullName>
    </submittedName>
</protein>
<sequence>MESDAFQLEWFSEMYTIALRHCGDNNRVTTAMVREGEYVDGLDHISSQFHKAMSSQSSSGTCLVARAAPCAIPQEPTTERLTDALKGLTIKEAPVNKPKKYARNVDGISPSDYVSLQSLRSSALARKTNTTSKFVRDGANLFSDLLDANLPAPKIEDTKAETEKKEENEPKEETVKEEPVKEEVKKEEETKEQEESSDKNKEETKEESEESKTDAETEAELLSRGPVRTSRQTAYNNAHPYNGNNRYPFTNGQSQEYGSYSNPYETECQNWWNSENPGYSPQSDAGYYSPQRHSPFTADHGLSSAELSRLLSAKVQRSAITTETSPALQDEAELPDALSDFILKYSRRYSSSTPDAKENRQRKDSFSDSTAGSPSHQRPPSTDSGCGSPMSAGSAPQRSPAAPRGGICCPMTPGVEQRYQSQTSELFGPMVRSEPGARPAKTRLRSMISDTDMDVAWAWTCKCVQYIPGALYYQDPDRDTLLHIVIAHLDIPKVYALVEQMLKMEFPSCQKPFDIPNSSNETPLFLAVESRRTELVDYLIEAGADPNIQTSRPERDAPLHYAAARGMTPIVQILSSYPSTNINLTNGMGLTPLLCAVKNHGVMEEQSQCVLDNKTTIRALLEAGADPSIADATNGKTVIHYAAERLDAELVEIFRELLNEEKMTLLVNQPDLSRETPIESLPASSNSQLRSNIFVALVSCGATMRSPMNS</sequence>
<dbReference type="Proteomes" id="UP000095287">
    <property type="component" value="Unplaced"/>
</dbReference>
<evidence type="ECO:0000256" key="4">
    <source>
        <dbReference type="SAM" id="MobiDB-lite"/>
    </source>
</evidence>
<dbReference type="PANTHER" id="PTHR46680:SF3">
    <property type="entry name" value="NF-KAPPA-B INHIBITOR CACTUS"/>
    <property type="match status" value="1"/>
</dbReference>
<dbReference type="PROSITE" id="PS50088">
    <property type="entry name" value="ANK_REPEAT"/>
    <property type="match status" value="1"/>
</dbReference>
<dbReference type="Pfam" id="PF12796">
    <property type="entry name" value="Ank_2"/>
    <property type="match status" value="1"/>
</dbReference>
<feature type="repeat" description="ANK" evidence="3">
    <location>
        <begin position="519"/>
        <end position="551"/>
    </location>
</feature>
<dbReference type="GO" id="GO:0005829">
    <property type="term" value="C:cytosol"/>
    <property type="evidence" value="ECO:0007669"/>
    <property type="project" value="TreeGrafter"/>
</dbReference>
<feature type="compositionally biased region" description="Basic and acidic residues" evidence="4">
    <location>
        <begin position="355"/>
        <end position="366"/>
    </location>
</feature>
<feature type="compositionally biased region" description="Basic and acidic residues" evidence="4">
    <location>
        <begin position="154"/>
        <end position="215"/>
    </location>
</feature>
<dbReference type="Gene3D" id="1.25.40.20">
    <property type="entry name" value="Ankyrin repeat-containing domain"/>
    <property type="match status" value="1"/>
</dbReference>
<keyword evidence="5" id="KW-1185">Reference proteome</keyword>
<feature type="compositionally biased region" description="Polar residues" evidence="4">
    <location>
        <begin position="367"/>
        <end position="385"/>
    </location>
</feature>
<evidence type="ECO:0000313" key="5">
    <source>
        <dbReference type="Proteomes" id="UP000095287"/>
    </source>
</evidence>
<keyword evidence="2 3" id="KW-0040">ANK repeat</keyword>
<feature type="compositionally biased region" description="Polar residues" evidence="4">
    <location>
        <begin position="242"/>
        <end position="283"/>
    </location>
</feature>
<keyword evidence="1" id="KW-0677">Repeat</keyword>
<feature type="region of interest" description="Disordered" evidence="4">
    <location>
        <begin position="153"/>
        <end position="296"/>
    </location>
</feature>
<dbReference type="SMART" id="SM00248">
    <property type="entry name" value="ANK"/>
    <property type="match status" value="5"/>
</dbReference>
<dbReference type="InterPro" id="IPR036770">
    <property type="entry name" value="Ankyrin_rpt-contain_sf"/>
</dbReference>
<dbReference type="AlphaFoldDB" id="A0A1I8A2G2"/>
<dbReference type="GO" id="GO:0071356">
    <property type="term" value="P:cellular response to tumor necrosis factor"/>
    <property type="evidence" value="ECO:0007669"/>
    <property type="project" value="TreeGrafter"/>
</dbReference>
<feature type="region of interest" description="Disordered" evidence="4">
    <location>
        <begin position="349"/>
        <end position="409"/>
    </location>
</feature>
<dbReference type="WBParaSite" id="L893_g32196.t2">
    <property type="protein sequence ID" value="L893_g32196.t2"/>
    <property type="gene ID" value="L893_g32196"/>
</dbReference>
<dbReference type="GO" id="GO:0051059">
    <property type="term" value="F:NF-kappaB binding"/>
    <property type="evidence" value="ECO:0007669"/>
    <property type="project" value="TreeGrafter"/>
</dbReference>
<reference evidence="6" key="1">
    <citation type="submission" date="2016-11" db="UniProtKB">
        <authorList>
            <consortium name="WormBaseParasite"/>
        </authorList>
    </citation>
    <scope>IDENTIFICATION</scope>
</reference>
<dbReference type="SUPFAM" id="SSF48403">
    <property type="entry name" value="Ankyrin repeat"/>
    <property type="match status" value="1"/>
</dbReference>
<dbReference type="PROSITE" id="PS50297">
    <property type="entry name" value="ANK_REP_REGION"/>
    <property type="match status" value="1"/>
</dbReference>
<evidence type="ECO:0000256" key="1">
    <source>
        <dbReference type="ARBA" id="ARBA00022737"/>
    </source>
</evidence>
<evidence type="ECO:0000313" key="6">
    <source>
        <dbReference type="WBParaSite" id="L893_g32196.t2"/>
    </source>
</evidence>
<dbReference type="PANTHER" id="PTHR46680">
    <property type="entry name" value="NF-KAPPA-B INHIBITOR ALPHA"/>
    <property type="match status" value="1"/>
</dbReference>
<dbReference type="InterPro" id="IPR051070">
    <property type="entry name" value="NF-kappa-B_inhibitor"/>
</dbReference>
<name>A0A1I8A2G2_9BILA</name>
<accession>A0A1I8A2G2</accession>
<evidence type="ECO:0000256" key="2">
    <source>
        <dbReference type="ARBA" id="ARBA00023043"/>
    </source>
</evidence>
<proteinExistence type="predicted"/>
<dbReference type="InterPro" id="IPR002110">
    <property type="entry name" value="Ankyrin_rpt"/>
</dbReference>
<evidence type="ECO:0000256" key="3">
    <source>
        <dbReference type="PROSITE-ProRule" id="PRU00023"/>
    </source>
</evidence>